<protein>
    <submittedName>
        <fullName evidence="2">Uncharacterized protein</fullName>
    </submittedName>
</protein>
<keyword evidence="3" id="KW-1185">Reference proteome</keyword>
<dbReference type="EMBL" id="NCKV01000054">
    <property type="protein sequence ID" value="RWS31818.1"/>
    <property type="molecule type" value="Genomic_DNA"/>
</dbReference>
<comment type="caution">
    <text evidence="2">The sequence shown here is derived from an EMBL/GenBank/DDBJ whole genome shotgun (WGS) entry which is preliminary data.</text>
</comment>
<sequence length="87" mass="9825">MQDPTVPVFLVMGLASIASALHHKGGEHSNEINRKKRSPANAWTNNILKFLGNVQKAVEKYQHLEEEIVNELDEERGKRDFSAKSPE</sequence>
<evidence type="ECO:0000313" key="3">
    <source>
        <dbReference type="Proteomes" id="UP000288716"/>
    </source>
</evidence>
<dbReference type="Proteomes" id="UP000288716">
    <property type="component" value="Unassembled WGS sequence"/>
</dbReference>
<keyword evidence="1" id="KW-0732">Signal</keyword>
<dbReference type="AlphaFoldDB" id="A0A443SWB7"/>
<name>A0A443SWB7_9ACAR</name>
<feature type="chain" id="PRO_5019572134" evidence="1">
    <location>
        <begin position="21"/>
        <end position="87"/>
    </location>
</feature>
<accession>A0A443SWB7</accession>
<dbReference type="OrthoDB" id="6513904at2759"/>
<gene>
    <name evidence="2" type="ORF">B4U80_02600</name>
</gene>
<feature type="signal peptide" evidence="1">
    <location>
        <begin position="1"/>
        <end position="20"/>
    </location>
</feature>
<evidence type="ECO:0000313" key="2">
    <source>
        <dbReference type="EMBL" id="RWS31818.1"/>
    </source>
</evidence>
<reference evidence="2 3" key="1">
    <citation type="journal article" date="2018" name="Gigascience">
        <title>Genomes of trombidid mites reveal novel predicted allergens and laterally-transferred genes associated with secondary metabolism.</title>
        <authorList>
            <person name="Dong X."/>
            <person name="Chaisiri K."/>
            <person name="Xia D."/>
            <person name="Armstrong S.D."/>
            <person name="Fang Y."/>
            <person name="Donnelly M.J."/>
            <person name="Kadowaki T."/>
            <person name="McGarry J.W."/>
            <person name="Darby A.C."/>
            <person name="Makepeace B.L."/>
        </authorList>
    </citation>
    <scope>NUCLEOTIDE SEQUENCE [LARGE SCALE GENOMIC DNA]</scope>
    <source>
        <strain evidence="2">UoL-UT</strain>
    </source>
</reference>
<organism evidence="2 3">
    <name type="scientific">Leptotrombidium deliense</name>
    <dbReference type="NCBI Taxonomy" id="299467"/>
    <lineage>
        <taxon>Eukaryota</taxon>
        <taxon>Metazoa</taxon>
        <taxon>Ecdysozoa</taxon>
        <taxon>Arthropoda</taxon>
        <taxon>Chelicerata</taxon>
        <taxon>Arachnida</taxon>
        <taxon>Acari</taxon>
        <taxon>Acariformes</taxon>
        <taxon>Trombidiformes</taxon>
        <taxon>Prostigmata</taxon>
        <taxon>Anystina</taxon>
        <taxon>Parasitengona</taxon>
        <taxon>Trombiculoidea</taxon>
        <taxon>Trombiculidae</taxon>
        <taxon>Leptotrombidium</taxon>
    </lineage>
</organism>
<evidence type="ECO:0000256" key="1">
    <source>
        <dbReference type="SAM" id="SignalP"/>
    </source>
</evidence>
<dbReference type="VEuPathDB" id="VectorBase:LDEU000224"/>
<proteinExistence type="predicted"/>